<keyword evidence="3" id="KW-1185">Reference proteome</keyword>
<evidence type="ECO:0000313" key="3">
    <source>
        <dbReference type="Proteomes" id="UP000075880"/>
    </source>
</evidence>
<sequence>ARTGSVRTVSVLGPKKDRLARRRQPLVEDDGLDGSAQILPKTKRPPPEPPGWREQQVAASTERINGTLGRTLLTAAARCFTSSAPASCCSIHRVTIVSFYDYLVPSRATLAQQARNRLLLSLSLSLSRSITFWDCERESQPCALSLRRGWLLLLALFAVERNGCSVLQHRHNTLARI</sequence>
<feature type="region of interest" description="Disordered" evidence="1">
    <location>
        <begin position="1"/>
        <end position="53"/>
    </location>
</feature>
<dbReference type="EnsemblMetazoa" id="ENSAATROPT003786">
    <property type="protein sequence ID" value="ENSAATROPP003634"/>
    <property type="gene ID" value="ENSAATROPG002996"/>
</dbReference>
<name>A0AAG5CYI3_ANOAO</name>
<evidence type="ECO:0000256" key="1">
    <source>
        <dbReference type="SAM" id="MobiDB-lite"/>
    </source>
</evidence>
<organism evidence="2 3">
    <name type="scientific">Anopheles atroparvus</name>
    <name type="common">European mosquito</name>
    <dbReference type="NCBI Taxonomy" id="41427"/>
    <lineage>
        <taxon>Eukaryota</taxon>
        <taxon>Metazoa</taxon>
        <taxon>Ecdysozoa</taxon>
        <taxon>Arthropoda</taxon>
        <taxon>Hexapoda</taxon>
        <taxon>Insecta</taxon>
        <taxon>Pterygota</taxon>
        <taxon>Neoptera</taxon>
        <taxon>Endopterygota</taxon>
        <taxon>Diptera</taxon>
        <taxon>Nematocera</taxon>
        <taxon>Culicoidea</taxon>
        <taxon>Culicidae</taxon>
        <taxon>Anophelinae</taxon>
        <taxon>Anopheles</taxon>
    </lineage>
</organism>
<accession>A0AAG5CYI3</accession>
<dbReference type="Proteomes" id="UP000075880">
    <property type="component" value="Unassembled WGS sequence"/>
</dbReference>
<dbReference type="AlphaFoldDB" id="A0AAG5CYI3"/>
<reference evidence="2" key="1">
    <citation type="submission" date="2024-04" db="UniProtKB">
        <authorList>
            <consortium name="EnsemblMetazoa"/>
        </authorList>
    </citation>
    <scope>IDENTIFICATION</scope>
    <source>
        <strain evidence="2">EBRO</strain>
    </source>
</reference>
<proteinExistence type="predicted"/>
<evidence type="ECO:0000313" key="2">
    <source>
        <dbReference type="EnsemblMetazoa" id="ENSAATROPP003634"/>
    </source>
</evidence>
<protein>
    <submittedName>
        <fullName evidence="2">Uncharacterized protein</fullName>
    </submittedName>
</protein>